<dbReference type="Gene3D" id="3.30.70.240">
    <property type="match status" value="1"/>
</dbReference>
<keyword evidence="6 9" id="KW-0378">Hydrolase</keyword>
<dbReference type="GO" id="GO:0051607">
    <property type="term" value="P:defense response to virus"/>
    <property type="evidence" value="ECO:0007669"/>
    <property type="project" value="UniProtKB-UniRule"/>
</dbReference>
<evidence type="ECO:0000313" key="11">
    <source>
        <dbReference type="Proteomes" id="UP000254792"/>
    </source>
</evidence>
<dbReference type="InterPro" id="IPR021127">
    <property type="entry name" value="CRISPR_associated_Cas2"/>
</dbReference>
<evidence type="ECO:0000256" key="1">
    <source>
        <dbReference type="ARBA" id="ARBA00001946"/>
    </source>
</evidence>
<protein>
    <recommendedName>
        <fullName evidence="9">CRISPR-associated endoribonuclease Cas2</fullName>
        <ecNumber evidence="9">3.1.-.-</ecNumber>
    </recommendedName>
</protein>
<evidence type="ECO:0000256" key="2">
    <source>
        <dbReference type="ARBA" id="ARBA00009959"/>
    </source>
</evidence>
<keyword evidence="3 9" id="KW-0540">Nuclease</keyword>
<evidence type="ECO:0000256" key="5">
    <source>
        <dbReference type="ARBA" id="ARBA00022759"/>
    </source>
</evidence>
<dbReference type="GO" id="GO:0043571">
    <property type="term" value="P:maintenance of CRISPR repeat elements"/>
    <property type="evidence" value="ECO:0007669"/>
    <property type="project" value="UniProtKB-UniRule"/>
</dbReference>
<comment type="similarity">
    <text evidence="2 9">Belongs to the CRISPR-associated endoribonuclease Cas2 protein family.</text>
</comment>
<evidence type="ECO:0000313" key="10">
    <source>
        <dbReference type="EMBL" id="AXK51605.1"/>
    </source>
</evidence>
<keyword evidence="7 9" id="KW-0460">Magnesium</keyword>
<dbReference type="Proteomes" id="UP000254792">
    <property type="component" value="Chromosome"/>
</dbReference>
<dbReference type="NCBIfam" id="TIGR01573">
    <property type="entry name" value="cas2"/>
    <property type="match status" value="1"/>
</dbReference>
<dbReference type="GO" id="GO:0004521">
    <property type="term" value="F:RNA endonuclease activity"/>
    <property type="evidence" value="ECO:0007669"/>
    <property type="project" value="InterPro"/>
</dbReference>
<dbReference type="AlphaFoldDB" id="A0A345Z4S6"/>
<sequence>MRMILFYDLPMNKKNLVKTYNQFRNKLLKEGFVLVQYSVYSKICINEESMNRLVSRIEKIKPSEGNIRAMIVTEKQYAKMIFFNGKKSLQEKESNDRRLVIY</sequence>
<dbReference type="RefSeq" id="WP_162807961.1">
    <property type="nucleotide sequence ID" value="NZ_CP031376.1"/>
</dbReference>
<evidence type="ECO:0000256" key="7">
    <source>
        <dbReference type="ARBA" id="ARBA00022842"/>
    </source>
</evidence>
<evidence type="ECO:0000256" key="8">
    <source>
        <dbReference type="ARBA" id="ARBA00023118"/>
    </source>
</evidence>
<keyword evidence="5 9" id="KW-0255">Endonuclease</keyword>
<keyword evidence="4 9" id="KW-0479">Metal-binding</keyword>
<keyword evidence="8 9" id="KW-0051">Antiviral defense</keyword>
<dbReference type="HAMAP" id="MF_01471">
    <property type="entry name" value="Cas2"/>
    <property type="match status" value="1"/>
</dbReference>
<evidence type="ECO:0000256" key="3">
    <source>
        <dbReference type="ARBA" id="ARBA00022722"/>
    </source>
</evidence>
<dbReference type="Pfam" id="PF09827">
    <property type="entry name" value="CRISPR_Cas2"/>
    <property type="match status" value="1"/>
</dbReference>
<dbReference type="EC" id="3.1.-.-" evidence="9"/>
<evidence type="ECO:0000256" key="6">
    <source>
        <dbReference type="ARBA" id="ARBA00022801"/>
    </source>
</evidence>
<comment type="cofactor">
    <cofactor evidence="1 9">
        <name>Mg(2+)</name>
        <dbReference type="ChEBI" id="CHEBI:18420"/>
    </cofactor>
</comment>
<dbReference type="SUPFAM" id="SSF143430">
    <property type="entry name" value="TTP0101/SSO1404-like"/>
    <property type="match status" value="1"/>
</dbReference>
<proteinExistence type="inferred from homology"/>
<dbReference type="InterPro" id="IPR019199">
    <property type="entry name" value="Virulence_VapD/CRISPR_Cas2"/>
</dbReference>
<feature type="binding site" evidence="9">
    <location>
        <position position="8"/>
    </location>
    <ligand>
        <name>Mg(2+)</name>
        <dbReference type="ChEBI" id="CHEBI:18420"/>
        <note>catalytic</note>
    </ligand>
</feature>
<comment type="function">
    <text evidence="9">CRISPR (clustered regularly interspaced short palindromic repeat), is an adaptive immune system that provides protection against mobile genetic elements (viruses, transposable elements and conjugative plasmids). CRISPR clusters contain sequences complementary to antecedent mobile elements and target invading nucleic acids. CRISPR clusters are transcribed and processed into CRISPR RNA (crRNA). Functions as a ssRNA-specific endoribonuclease. Involved in the integration of spacer DNA into the CRISPR cassette.</text>
</comment>
<organism evidence="10 11">
    <name type="scientific">Spiroplasma alleghenense</name>
    <dbReference type="NCBI Taxonomy" id="216931"/>
    <lineage>
        <taxon>Bacteria</taxon>
        <taxon>Bacillati</taxon>
        <taxon>Mycoplasmatota</taxon>
        <taxon>Mollicutes</taxon>
        <taxon>Entomoplasmatales</taxon>
        <taxon>Spiroplasmataceae</taxon>
        <taxon>Spiroplasma</taxon>
    </lineage>
</organism>
<dbReference type="GO" id="GO:0016787">
    <property type="term" value="F:hydrolase activity"/>
    <property type="evidence" value="ECO:0007669"/>
    <property type="project" value="UniProtKB-KW"/>
</dbReference>
<dbReference type="EMBL" id="CP031376">
    <property type="protein sequence ID" value="AXK51605.1"/>
    <property type="molecule type" value="Genomic_DNA"/>
</dbReference>
<evidence type="ECO:0000256" key="9">
    <source>
        <dbReference type="HAMAP-Rule" id="MF_01471"/>
    </source>
</evidence>
<keyword evidence="11" id="KW-1185">Reference proteome</keyword>
<reference evidence="10 11" key="1">
    <citation type="submission" date="2018-07" db="EMBL/GenBank/DDBJ databases">
        <title>Complete genome sequence of Spiroplasma alleghenense PLHS-1 (ATCC 51752).</title>
        <authorList>
            <person name="Chou L."/>
            <person name="Lee T.-Y."/>
            <person name="Tsai Y.-M."/>
            <person name="Kuo C.-H."/>
        </authorList>
    </citation>
    <scope>NUCLEOTIDE SEQUENCE [LARGE SCALE GENOMIC DNA]</scope>
    <source>
        <strain evidence="10 11">PLHS-1</strain>
    </source>
</reference>
<name>A0A345Z4S6_9MOLU</name>
<gene>
    <name evidence="9 10" type="primary">cas2</name>
    <name evidence="10" type="ORF">SALLE_v1c09350</name>
</gene>
<dbReference type="KEGG" id="salx:SALLE_v1c09350"/>
<dbReference type="GO" id="GO:0046872">
    <property type="term" value="F:metal ion binding"/>
    <property type="evidence" value="ECO:0007669"/>
    <property type="project" value="UniProtKB-UniRule"/>
</dbReference>
<evidence type="ECO:0000256" key="4">
    <source>
        <dbReference type="ARBA" id="ARBA00022723"/>
    </source>
</evidence>
<accession>A0A345Z4S6</accession>
<comment type="subunit">
    <text evidence="9">Homodimer, forms a heterotetramer with a Cas1 homodimer.</text>
</comment>